<dbReference type="SMART" id="SM00256">
    <property type="entry name" value="FBOX"/>
    <property type="match status" value="1"/>
</dbReference>
<dbReference type="PANTHER" id="PTHR31111:SF94">
    <property type="entry name" value="E3 UBIQUITIN-PROTEIN LIGASE SGIP1"/>
    <property type="match status" value="1"/>
</dbReference>
<organism evidence="2 3">
    <name type="scientific">Arabidopsis thaliana x Arabidopsis arenosa</name>
    <dbReference type="NCBI Taxonomy" id="1240361"/>
    <lineage>
        <taxon>Eukaryota</taxon>
        <taxon>Viridiplantae</taxon>
        <taxon>Streptophyta</taxon>
        <taxon>Embryophyta</taxon>
        <taxon>Tracheophyta</taxon>
        <taxon>Spermatophyta</taxon>
        <taxon>Magnoliopsida</taxon>
        <taxon>eudicotyledons</taxon>
        <taxon>Gunneridae</taxon>
        <taxon>Pentapetalae</taxon>
        <taxon>rosids</taxon>
        <taxon>malvids</taxon>
        <taxon>Brassicales</taxon>
        <taxon>Brassicaceae</taxon>
        <taxon>Camelineae</taxon>
        <taxon>Arabidopsis</taxon>
    </lineage>
</organism>
<name>A0A8T1YDG4_9BRAS</name>
<dbReference type="AlphaFoldDB" id="A0A8T1YDG4"/>
<dbReference type="PROSITE" id="PS50181">
    <property type="entry name" value="FBOX"/>
    <property type="match status" value="1"/>
</dbReference>
<dbReference type="PANTHER" id="PTHR31111">
    <property type="entry name" value="BNAA05G37150D PROTEIN-RELATED"/>
    <property type="match status" value="1"/>
</dbReference>
<dbReference type="EMBL" id="JAEFBK010000012">
    <property type="protein sequence ID" value="KAG7543988.1"/>
    <property type="molecule type" value="Genomic_DNA"/>
</dbReference>
<evidence type="ECO:0000313" key="2">
    <source>
        <dbReference type="EMBL" id="KAG7543988.1"/>
    </source>
</evidence>
<feature type="domain" description="F-box" evidence="1">
    <location>
        <begin position="118"/>
        <end position="167"/>
    </location>
</feature>
<evidence type="ECO:0000259" key="1">
    <source>
        <dbReference type="PROSITE" id="PS50181"/>
    </source>
</evidence>
<dbReference type="Pfam" id="PF08268">
    <property type="entry name" value="FBA_3"/>
    <property type="match status" value="1"/>
</dbReference>
<sequence length="499" mass="56317">MTNGGGGNFGYGGSGAIPAVEIRRQSSGGGGSGDGGPAVVVPATELRWWWFRRRRSGGGGSGDGGPAVVVPATEVRRWFWARVVVMSSDGGFVYAMRKRQKHVSEEENHQTRSSSTLLTNIELMPVDLFDDIFSRLSAKTIARCRCVSKLWSSILNRPVFTELFLKKYSGCLHLLFTFKLNGKWHFFSSPQPQNPDKNLSLLATNHHMCFPTRTGSCRVNSPVRGLLCTEYTWLKDRYNDLKAMVYNPSTGQTITLPQVRTRRANAIARLGYDPINKQVKVLCMSLCSKIRKAEACQVLTLGTGKLSWRKIEWSLPYYPLNAGICINGVLFYIADPNNNCPKPRFRKPYTIVCFDFISEKFTYIDHALDNNIGWCRTMLNYTNKLGVMRGDDNGFFSGTTTSLELWVLDDVEKHKWLKKIYVLPPMWKNLVADTKLCVVGMTSNGEFVFSTYVLSDPLYIFYYNVEKNTIVRVTIEGIGPVSGQNIYTFIDHIEDVKRM</sequence>
<dbReference type="NCBIfam" id="TIGR01640">
    <property type="entry name" value="F_box_assoc_1"/>
    <property type="match status" value="1"/>
</dbReference>
<gene>
    <name evidence="2" type="ORF">ISN45_Aa07g038630</name>
</gene>
<evidence type="ECO:0000313" key="3">
    <source>
        <dbReference type="Proteomes" id="UP000694240"/>
    </source>
</evidence>
<comment type="caution">
    <text evidence="2">The sequence shown here is derived from an EMBL/GenBank/DDBJ whole genome shotgun (WGS) entry which is preliminary data.</text>
</comment>
<dbReference type="Proteomes" id="UP000694240">
    <property type="component" value="Chromosome 12"/>
</dbReference>
<dbReference type="InterPro" id="IPR001810">
    <property type="entry name" value="F-box_dom"/>
</dbReference>
<protein>
    <submittedName>
        <fullName evidence="2">F-box domain</fullName>
    </submittedName>
</protein>
<dbReference type="Pfam" id="PF00646">
    <property type="entry name" value="F-box"/>
    <property type="match status" value="1"/>
</dbReference>
<reference evidence="2 3" key="1">
    <citation type="submission" date="2020-12" db="EMBL/GenBank/DDBJ databases">
        <title>Concerted genomic and epigenomic changes stabilize Arabidopsis allopolyploids.</title>
        <authorList>
            <person name="Chen Z."/>
        </authorList>
    </citation>
    <scope>NUCLEOTIDE SEQUENCE [LARGE SCALE GENOMIC DNA]</scope>
    <source>
        <strain evidence="2">Allo738</strain>
        <tissue evidence="2">Leaf</tissue>
    </source>
</reference>
<proteinExistence type="predicted"/>
<dbReference type="InterPro" id="IPR013187">
    <property type="entry name" value="F-box-assoc_dom_typ3"/>
</dbReference>
<dbReference type="InterPro" id="IPR017451">
    <property type="entry name" value="F-box-assoc_interact_dom"/>
</dbReference>
<accession>A0A8T1YDG4</accession>
<keyword evidence="3" id="KW-1185">Reference proteome</keyword>